<dbReference type="GO" id="GO:0005737">
    <property type="term" value="C:cytoplasm"/>
    <property type="evidence" value="ECO:0007669"/>
    <property type="project" value="TreeGrafter"/>
</dbReference>
<evidence type="ECO:0000256" key="6">
    <source>
        <dbReference type="SAM" id="MobiDB-lite"/>
    </source>
</evidence>
<feature type="region of interest" description="Disordered" evidence="6">
    <location>
        <begin position="36"/>
        <end position="228"/>
    </location>
</feature>
<dbReference type="EMBL" id="JAFEKC020000004">
    <property type="protein sequence ID" value="KAK0515279.1"/>
    <property type="molecule type" value="Genomic_DNA"/>
</dbReference>
<dbReference type="GO" id="GO:0110031">
    <property type="term" value="P:negative regulation of G2/MI transition of meiotic cell cycle"/>
    <property type="evidence" value="ECO:0007669"/>
    <property type="project" value="TreeGrafter"/>
</dbReference>
<protein>
    <recommendedName>
        <fullName evidence="7">Protein kinase domain-containing protein</fullName>
    </recommendedName>
</protein>
<dbReference type="GO" id="GO:0004713">
    <property type="term" value="F:protein tyrosine kinase activity"/>
    <property type="evidence" value="ECO:0007669"/>
    <property type="project" value="TreeGrafter"/>
</dbReference>
<dbReference type="InterPro" id="IPR000719">
    <property type="entry name" value="Prot_kinase_dom"/>
</dbReference>
<dbReference type="InterPro" id="IPR008271">
    <property type="entry name" value="Ser/Thr_kinase_AS"/>
</dbReference>
<gene>
    <name evidence="8" type="ORF">JMJ35_002658</name>
</gene>
<dbReference type="GO" id="GO:0005634">
    <property type="term" value="C:nucleus"/>
    <property type="evidence" value="ECO:0007669"/>
    <property type="project" value="TreeGrafter"/>
</dbReference>
<accession>A0AA39V6Z1</accession>
<evidence type="ECO:0000259" key="7">
    <source>
        <dbReference type="PROSITE" id="PS50011"/>
    </source>
</evidence>
<dbReference type="Gene3D" id="3.30.200.20">
    <property type="entry name" value="Phosphorylase Kinase, domain 1"/>
    <property type="match status" value="1"/>
</dbReference>
<dbReference type="Proteomes" id="UP001166286">
    <property type="component" value="Unassembled WGS sequence"/>
</dbReference>
<feature type="compositionally biased region" description="Polar residues" evidence="6">
    <location>
        <begin position="566"/>
        <end position="577"/>
    </location>
</feature>
<dbReference type="AlphaFoldDB" id="A0AA39V6Z1"/>
<evidence type="ECO:0000256" key="4">
    <source>
        <dbReference type="ARBA" id="ARBA00022840"/>
    </source>
</evidence>
<dbReference type="SUPFAM" id="SSF56112">
    <property type="entry name" value="Protein kinase-like (PK-like)"/>
    <property type="match status" value="1"/>
</dbReference>
<dbReference type="PANTHER" id="PTHR11042:SF196">
    <property type="entry name" value="MITOSIS INHIBITOR PROTEIN KINASE SWE1"/>
    <property type="match status" value="1"/>
</dbReference>
<evidence type="ECO:0000313" key="9">
    <source>
        <dbReference type="Proteomes" id="UP001166286"/>
    </source>
</evidence>
<feature type="compositionally biased region" description="Polar residues" evidence="6">
    <location>
        <begin position="426"/>
        <end position="436"/>
    </location>
</feature>
<feature type="domain" description="Protein kinase" evidence="7">
    <location>
        <begin position="800"/>
        <end position="1150"/>
    </location>
</feature>
<feature type="region of interest" description="Disordered" evidence="6">
    <location>
        <begin position="280"/>
        <end position="436"/>
    </location>
</feature>
<evidence type="ECO:0000256" key="5">
    <source>
        <dbReference type="ARBA" id="ARBA00037982"/>
    </source>
</evidence>
<dbReference type="PROSITE" id="PS00108">
    <property type="entry name" value="PROTEIN_KINASE_ST"/>
    <property type="match status" value="1"/>
</dbReference>
<feature type="compositionally biased region" description="Polar residues" evidence="6">
    <location>
        <begin position="113"/>
        <end position="124"/>
    </location>
</feature>
<keyword evidence="9" id="KW-1185">Reference proteome</keyword>
<feature type="region of interest" description="Disordered" evidence="6">
    <location>
        <begin position="1048"/>
        <end position="1075"/>
    </location>
</feature>
<dbReference type="InterPro" id="IPR050339">
    <property type="entry name" value="CC_SR_Kinase"/>
</dbReference>
<feature type="compositionally biased region" description="Polar residues" evidence="6">
    <location>
        <begin position="1048"/>
        <end position="1061"/>
    </location>
</feature>
<evidence type="ECO:0000256" key="2">
    <source>
        <dbReference type="ARBA" id="ARBA00022741"/>
    </source>
</evidence>
<organism evidence="8 9">
    <name type="scientific">Cladonia borealis</name>
    <dbReference type="NCBI Taxonomy" id="184061"/>
    <lineage>
        <taxon>Eukaryota</taxon>
        <taxon>Fungi</taxon>
        <taxon>Dikarya</taxon>
        <taxon>Ascomycota</taxon>
        <taxon>Pezizomycotina</taxon>
        <taxon>Lecanoromycetes</taxon>
        <taxon>OSLEUM clade</taxon>
        <taxon>Lecanoromycetidae</taxon>
        <taxon>Lecanorales</taxon>
        <taxon>Lecanorineae</taxon>
        <taxon>Cladoniaceae</taxon>
        <taxon>Cladonia</taxon>
    </lineage>
</organism>
<evidence type="ECO:0000313" key="8">
    <source>
        <dbReference type="EMBL" id="KAK0515279.1"/>
    </source>
</evidence>
<evidence type="ECO:0000256" key="1">
    <source>
        <dbReference type="ARBA" id="ARBA00022679"/>
    </source>
</evidence>
<feature type="region of interest" description="Disordered" evidence="6">
    <location>
        <begin position="1"/>
        <end position="22"/>
    </location>
</feature>
<dbReference type="PANTHER" id="PTHR11042">
    <property type="entry name" value="EUKARYOTIC TRANSLATION INITIATION FACTOR 2-ALPHA KINASE EIF2-ALPHA KINASE -RELATED"/>
    <property type="match status" value="1"/>
</dbReference>
<comment type="similarity">
    <text evidence="5">Belongs to the protein kinase superfamily. Ser/Thr protein kinase family. GCN2 subfamily.</text>
</comment>
<keyword evidence="3" id="KW-0418">Kinase</keyword>
<keyword evidence="2" id="KW-0547">Nucleotide-binding</keyword>
<dbReference type="Pfam" id="PF00069">
    <property type="entry name" value="Pkinase"/>
    <property type="match status" value="1"/>
</dbReference>
<keyword evidence="1" id="KW-0808">Transferase</keyword>
<feature type="compositionally biased region" description="Low complexity" evidence="6">
    <location>
        <begin position="374"/>
        <end position="385"/>
    </location>
</feature>
<feature type="compositionally biased region" description="Polar residues" evidence="6">
    <location>
        <begin position="137"/>
        <end position="149"/>
    </location>
</feature>
<dbReference type="FunFam" id="3.30.200.20:FF:000611">
    <property type="entry name" value="Protein kinase, putative"/>
    <property type="match status" value="1"/>
</dbReference>
<dbReference type="PROSITE" id="PS50011">
    <property type="entry name" value="PROTEIN_KINASE_DOM"/>
    <property type="match status" value="1"/>
</dbReference>
<keyword evidence="4" id="KW-0067">ATP-binding</keyword>
<feature type="compositionally biased region" description="Polar residues" evidence="6">
    <location>
        <begin position="78"/>
        <end position="87"/>
    </location>
</feature>
<feature type="compositionally biased region" description="Polar residues" evidence="6">
    <location>
        <begin position="356"/>
        <end position="369"/>
    </location>
</feature>
<feature type="compositionally biased region" description="Low complexity" evidence="6">
    <location>
        <begin position="54"/>
        <end position="68"/>
    </location>
</feature>
<name>A0AA39V6Z1_9LECA</name>
<feature type="region of interest" description="Disordered" evidence="6">
    <location>
        <begin position="472"/>
        <end position="532"/>
    </location>
</feature>
<feature type="region of interest" description="Disordered" evidence="6">
    <location>
        <begin position="700"/>
        <end position="764"/>
    </location>
</feature>
<evidence type="ECO:0000256" key="3">
    <source>
        <dbReference type="ARBA" id="ARBA00022777"/>
    </source>
</evidence>
<dbReference type="Gene3D" id="1.10.510.10">
    <property type="entry name" value="Transferase(Phosphotransferase) domain 1"/>
    <property type="match status" value="1"/>
</dbReference>
<reference evidence="8" key="1">
    <citation type="submission" date="2023-03" db="EMBL/GenBank/DDBJ databases">
        <title>Complete genome of Cladonia borealis.</title>
        <authorList>
            <person name="Park H."/>
        </authorList>
    </citation>
    <scope>NUCLEOTIDE SEQUENCE</scope>
    <source>
        <strain evidence="8">ANT050790</strain>
    </source>
</reference>
<sequence length="1181" mass="128134">MVATLSPHGDAGGTLHFPSPTHIHQVDPASAFRQLRRSLSRSPSKGPAFRLVMSKSTSPSPSSPLSPSREPPHRSLSANILTTSHTPSPSPLAAPFTTGARKLRPPARKLSPMRNTPRSASIQRSPRKRTLSESKDQGNGTPRSSTGSSDDQENKMDQSESPVGDPMPDVIFKTSAHLTESNPFAPPRATARFEKGHSWSTKSSPLKRSDGIMNLDQANLGSPSRKRRSLHGGVFGADFNIFDHEAAFGGPYDSSATTSAMDIDMSGSQDQFLVLPKRTSSLRKTTLQQRHDKPSFAKSKPNPDLALDFATPGQAQSKNRFRMSLDSVLPSMPRDSPFSSQGSLPNASAHPMFQQGAKQTGPGNASQPQRHPLSRTISQSTSNSSMAEDSPTHVPVKLPEPRRAYVDFSKSLPVGAPRPGHIDGESASQASSGTSFATPENYKLVKPLPAAFMSTGLISKRHKNVEEPQSVFGASKNTMPDTPCKRHSLAEIPSPTAPRENNFTRSRHARHSFGTPSTPFNPHANRPAPGTFGKGVSIFGSSYVPGSVPRRGSFLSINGDEDLQSPPKQGDSQSSTDFEIPPTPTKQVVAAGSTRLTPIGSSATRRESVGSGFGASVAKAHPSQHEQDCKFISFETPSGSADEDSDGTMEDSPLAALGFRSFSTMPRSFAQTRLLRNSRSPTPLGKTSLSVPALLVRRSTAKPSPLSPASPLNNRSLDLSPHTPRESMIPPDPSGLSISAHADGQARPTTALNSSASSYPPATPTAPKEYFASFNKSTASVTPSHGSAPVEVDPVLTSRFDKVELIGTGEFSQVYRVTQKQELKNSRSYFSIPTAKSSPKTPLPDRVWAVKKSRHAYIGPKDRRRKLQEVNTLKALGQSDHTLQLFDSWEDKNHLYIQTEFCEEGSLDLFLDQVGRKARLDDFRIWKIMLELSLGLKHIHDSGFIHLDLKPANVLITFEGVLKIADFGMATPWPAQPGIDGEGDREYIGPEILKGQFDKPGDVFALGLIMLEIAGNVMLPDNGASWQRLRTGDMTDVPSLTWSSDISNVLRDSSGKPPSQDESIDDFYGSDSGDDDFGEPKFLRQNYHRKMKNGPFLLHRSGELAQPPPFMIDSSDPEALDNLVRWMISPQAADRPVVDQILRTAGVHWAETRRRAGATIFEGNWGPADDILADDAEMIDV</sequence>
<feature type="region of interest" description="Disordered" evidence="6">
    <location>
        <begin position="552"/>
        <end position="627"/>
    </location>
</feature>
<feature type="compositionally biased region" description="Polar residues" evidence="6">
    <location>
        <begin position="337"/>
        <end position="346"/>
    </location>
</feature>
<dbReference type="SMART" id="SM00220">
    <property type="entry name" value="S_TKc"/>
    <property type="match status" value="1"/>
</dbReference>
<dbReference type="GO" id="GO:0005524">
    <property type="term" value="F:ATP binding"/>
    <property type="evidence" value="ECO:0007669"/>
    <property type="project" value="UniProtKB-KW"/>
</dbReference>
<proteinExistence type="inferred from homology"/>
<comment type="caution">
    <text evidence="8">The sequence shown here is derived from an EMBL/GenBank/DDBJ whole genome shotgun (WGS) entry which is preliminary data.</text>
</comment>
<dbReference type="InterPro" id="IPR011009">
    <property type="entry name" value="Kinase-like_dom_sf"/>
</dbReference>
<feature type="compositionally biased region" description="Polar residues" evidence="6">
    <location>
        <begin position="594"/>
        <end position="603"/>
    </location>
</feature>
<feature type="compositionally biased region" description="Low complexity" evidence="6">
    <location>
        <begin position="703"/>
        <end position="717"/>
    </location>
</feature>
<dbReference type="FunFam" id="1.10.510.10:FF:000536">
    <property type="entry name" value="Cyclin-dependent kinase WEE1"/>
    <property type="match status" value="1"/>
</dbReference>